<dbReference type="SUPFAM" id="SSF55136">
    <property type="entry name" value="Probable bacterial effector-binding domain"/>
    <property type="match status" value="1"/>
</dbReference>
<dbReference type="Pfam" id="PF14526">
    <property type="entry name" value="Cass2"/>
    <property type="match status" value="1"/>
</dbReference>
<evidence type="ECO:0000313" key="3">
    <source>
        <dbReference type="Proteomes" id="UP000240717"/>
    </source>
</evidence>
<dbReference type="RefSeq" id="WP_107532688.1">
    <property type="nucleotide sequence ID" value="NZ_PZEV01000002.1"/>
</dbReference>
<evidence type="ECO:0000259" key="1">
    <source>
        <dbReference type="SMART" id="SM00871"/>
    </source>
</evidence>
<proteinExistence type="predicted"/>
<feature type="domain" description="AraC effector-binding" evidence="1">
    <location>
        <begin position="1"/>
        <end position="155"/>
    </location>
</feature>
<dbReference type="InterPro" id="IPR011256">
    <property type="entry name" value="Reg_factor_effector_dom_sf"/>
</dbReference>
<name>A0A2T4Q3D4_STAWA</name>
<sequence>MDYQIKNMKATHIIGVTRQFKSGGHAQSNIPDFWEDVTSMGLDRRLAEKSDQALNGLLGLCLPQQDGKMNYMIGVSCETNPNDGLETFQLEDNDYLVVNAKGKVPQSIRQAMRQIHHELIPNENIQLKHAPFFELYPEGDTQDDNYITEIWLPIEQNKS</sequence>
<organism evidence="2 3">
    <name type="scientific">Staphylococcus warneri</name>
    <dbReference type="NCBI Taxonomy" id="1292"/>
    <lineage>
        <taxon>Bacteria</taxon>
        <taxon>Bacillati</taxon>
        <taxon>Bacillota</taxon>
        <taxon>Bacilli</taxon>
        <taxon>Bacillales</taxon>
        <taxon>Staphylococcaceae</taxon>
        <taxon>Staphylococcus</taxon>
    </lineage>
</organism>
<dbReference type="PANTHER" id="PTHR36444:SF3">
    <property type="entry name" value="TRANSCRIPTIONAL ACTIVATOR, PUTATIVE-RELATED"/>
    <property type="match status" value="1"/>
</dbReference>
<dbReference type="PANTHER" id="PTHR36444">
    <property type="entry name" value="TRANSCRIPTIONAL REGULATOR PROTEIN YOBU-RELATED"/>
    <property type="match status" value="1"/>
</dbReference>
<dbReference type="InterPro" id="IPR010499">
    <property type="entry name" value="AraC_E-bd"/>
</dbReference>
<reference evidence="2 3" key="1">
    <citation type="journal article" date="2016" name="Front. Microbiol.">
        <title>Comprehensive Phylogenetic Analysis of Bovine Non-aureus Staphylococci Species Based on Whole-Genome Sequencing.</title>
        <authorList>
            <person name="Naushad S."/>
            <person name="Barkema H.W."/>
            <person name="Luby C."/>
            <person name="Condas L.A."/>
            <person name="Nobrega D.B."/>
            <person name="Carson D.A."/>
            <person name="De Buck J."/>
        </authorList>
    </citation>
    <scope>NUCLEOTIDE SEQUENCE [LARGE SCALE GENOMIC DNA]</scope>
    <source>
        <strain evidence="2 3">SNUC 2993</strain>
    </source>
</reference>
<comment type="caution">
    <text evidence="2">The sequence shown here is derived from an EMBL/GenBank/DDBJ whole genome shotgun (WGS) entry which is preliminary data.</text>
</comment>
<dbReference type="AlphaFoldDB" id="A0A2T4Q3D4"/>
<dbReference type="STRING" id="1194526.A284_02310"/>
<dbReference type="Proteomes" id="UP000240717">
    <property type="component" value="Unassembled WGS sequence"/>
</dbReference>
<protein>
    <submittedName>
        <fullName evidence="2">AraC family transcriptional regulator</fullName>
    </submittedName>
</protein>
<dbReference type="InterPro" id="IPR029441">
    <property type="entry name" value="Cass2"/>
</dbReference>
<dbReference type="EMBL" id="PZEV01000002">
    <property type="protein sequence ID" value="PTI52448.1"/>
    <property type="molecule type" value="Genomic_DNA"/>
</dbReference>
<dbReference type="InterPro" id="IPR053182">
    <property type="entry name" value="YobU-like_regulator"/>
</dbReference>
<gene>
    <name evidence="2" type="ORF">BU085_00710</name>
</gene>
<dbReference type="SMART" id="SM00871">
    <property type="entry name" value="AraC_E_bind"/>
    <property type="match status" value="1"/>
</dbReference>
<evidence type="ECO:0000313" key="2">
    <source>
        <dbReference type="EMBL" id="PTI52448.1"/>
    </source>
</evidence>
<dbReference type="Gene3D" id="3.20.80.10">
    <property type="entry name" value="Regulatory factor, effector binding domain"/>
    <property type="match status" value="1"/>
</dbReference>
<accession>A0A2T4Q3D4</accession>